<reference evidence="4 5" key="1">
    <citation type="journal article" date="2018" name="Genome Biol. Evol.">
        <title>Multiple Roots of Fruiting Body Formation in Amoebozoa.</title>
        <authorList>
            <person name="Hillmann F."/>
            <person name="Forbes G."/>
            <person name="Novohradska S."/>
            <person name="Ferling I."/>
            <person name="Riege K."/>
            <person name="Groth M."/>
            <person name="Westermann M."/>
            <person name="Marz M."/>
            <person name="Spaller T."/>
            <person name="Winckler T."/>
            <person name="Schaap P."/>
            <person name="Glockner G."/>
        </authorList>
    </citation>
    <scope>NUCLEOTIDE SEQUENCE [LARGE SCALE GENOMIC DNA]</scope>
    <source>
        <strain evidence="4 5">Jena</strain>
    </source>
</reference>
<evidence type="ECO:0000259" key="3">
    <source>
        <dbReference type="Pfam" id="PF07859"/>
    </source>
</evidence>
<keyword evidence="2" id="KW-0812">Transmembrane</keyword>
<protein>
    <submittedName>
        <fullName evidence="4">Putative acetyl-hydrolase</fullName>
    </submittedName>
</protein>
<proteinExistence type="predicted"/>
<feature type="domain" description="Alpha/beta hydrolase fold-3" evidence="3">
    <location>
        <begin position="166"/>
        <end position="362"/>
    </location>
</feature>
<dbReference type="STRING" id="1890364.A0A2P6NY46"/>
<dbReference type="PANTHER" id="PTHR48081:SF8">
    <property type="entry name" value="ALPHA_BETA HYDROLASE FOLD-3 DOMAIN-CONTAINING PROTEIN-RELATED"/>
    <property type="match status" value="1"/>
</dbReference>
<dbReference type="AlphaFoldDB" id="A0A2P6NY46"/>
<dbReference type="Gene3D" id="3.40.50.1820">
    <property type="entry name" value="alpha/beta hydrolase"/>
    <property type="match status" value="1"/>
</dbReference>
<organism evidence="4 5">
    <name type="scientific">Planoprotostelium fungivorum</name>
    <dbReference type="NCBI Taxonomy" id="1890364"/>
    <lineage>
        <taxon>Eukaryota</taxon>
        <taxon>Amoebozoa</taxon>
        <taxon>Evosea</taxon>
        <taxon>Variosea</taxon>
        <taxon>Cavosteliida</taxon>
        <taxon>Cavosteliaceae</taxon>
        <taxon>Planoprotostelium</taxon>
    </lineage>
</organism>
<keyword evidence="2" id="KW-0472">Membrane</keyword>
<dbReference type="PANTHER" id="PTHR48081">
    <property type="entry name" value="AB HYDROLASE SUPERFAMILY PROTEIN C4A8.06C"/>
    <property type="match status" value="1"/>
</dbReference>
<feature type="transmembrane region" description="Helical" evidence="2">
    <location>
        <begin position="29"/>
        <end position="51"/>
    </location>
</feature>
<dbReference type="OrthoDB" id="2152029at2759"/>
<keyword evidence="5" id="KW-1185">Reference proteome</keyword>
<evidence type="ECO:0000313" key="5">
    <source>
        <dbReference type="Proteomes" id="UP000241769"/>
    </source>
</evidence>
<dbReference type="GO" id="GO:0016787">
    <property type="term" value="F:hydrolase activity"/>
    <property type="evidence" value="ECO:0007669"/>
    <property type="project" value="UniProtKB-KW"/>
</dbReference>
<evidence type="ECO:0000256" key="2">
    <source>
        <dbReference type="SAM" id="Phobius"/>
    </source>
</evidence>
<dbReference type="EMBL" id="MDYQ01000007">
    <property type="protein sequence ID" value="PRP88881.1"/>
    <property type="molecule type" value="Genomic_DNA"/>
</dbReference>
<name>A0A2P6NY46_9EUKA</name>
<evidence type="ECO:0000256" key="1">
    <source>
        <dbReference type="ARBA" id="ARBA00022801"/>
    </source>
</evidence>
<dbReference type="Pfam" id="PF07859">
    <property type="entry name" value="Abhydrolase_3"/>
    <property type="match status" value="1"/>
</dbReference>
<gene>
    <name evidence="4" type="ORF">PROFUN_00349</name>
</gene>
<dbReference type="InterPro" id="IPR050300">
    <property type="entry name" value="GDXG_lipolytic_enzyme"/>
</dbReference>
<dbReference type="InterPro" id="IPR013094">
    <property type="entry name" value="AB_hydrolase_3"/>
</dbReference>
<keyword evidence="2" id="KW-1133">Transmembrane helix</keyword>
<evidence type="ECO:0000313" key="4">
    <source>
        <dbReference type="EMBL" id="PRP88881.1"/>
    </source>
</evidence>
<comment type="caution">
    <text evidence="4">The sequence shown here is derived from an EMBL/GenBank/DDBJ whole genome shotgun (WGS) entry which is preliminary data.</text>
</comment>
<dbReference type="Proteomes" id="UP000241769">
    <property type="component" value="Unassembled WGS sequence"/>
</dbReference>
<accession>A0A2P6NY46</accession>
<dbReference type="InParanoid" id="A0A2P6NY46"/>
<dbReference type="SUPFAM" id="SSF53474">
    <property type="entry name" value="alpha/beta-Hydrolases"/>
    <property type="match status" value="1"/>
</dbReference>
<keyword evidence="1 4" id="KW-0378">Hydrolase</keyword>
<dbReference type="InterPro" id="IPR029058">
    <property type="entry name" value="AB_hydrolase_fold"/>
</dbReference>
<sequence>MSSQRTPPVAPPHPISETYLSPKWASGVFRIPAIIFSFWVLVFVRLPFWIVKRAFVRPRNWGWGRAVWIELVRGFFQVQCDVGLQPGRLTREQPYKGKGVRSSFVWIPPADHTFRVGNAAHTNLKGQAPDFEEVPAFWFAPTSKKRAEGQGEKYTPVLNDGSPGVLLYFHGGAYVTLTAREQQDGEPLGRELVAATLLDMLSVEYRLAGNYSFPAQLQDAISAYVYLTNDLKVPAEKIILVGDSAGANLVLALLRYIKESHHHHKLVKPGAAILLSPWLDMVGVLSIEESAKQLDLVPTDFGQWGAKAMSYGHSKDILKTPLLSPFYDDVKSIAALLPEKTFINAGGSEVLRPEIEVYVKKALEGRATSGGKYKSPAKNELYLQERIDGITTEQNGITYDLTEGCPHDFATLPITFQPEINRFMKRVDSWLNPSTTFTISERDLLEIRSCWWWPRFDRLSTTPHIATTSVHEVTGPGEPLINPRHVLVGLPQAYGYHCK</sequence>